<evidence type="ECO:0000256" key="1">
    <source>
        <dbReference type="ARBA" id="ARBA00006974"/>
    </source>
</evidence>
<organism evidence="2 3">
    <name type="scientific">Deinandra increscens subsp. villosa</name>
    <dbReference type="NCBI Taxonomy" id="3103831"/>
    <lineage>
        <taxon>Eukaryota</taxon>
        <taxon>Viridiplantae</taxon>
        <taxon>Streptophyta</taxon>
        <taxon>Embryophyta</taxon>
        <taxon>Tracheophyta</taxon>
        <taxon>Spermatophyta</taxon>
        <taxon>Magnoliopsida</taxon>
        <taxon>eudicotyledons</taxon>
        <taxon>Gunneridae</taxon>
        <taxon>Pentapetalae</taxon>
        <taxon>asterids</taxon>
        <taxon>campanulids</taxon>
        <taxon>Asterales</taxon>
        <taxon>Asteraceae</taxon>
        <taxon>Asteroideae</taxon>
        <taxon>Heliantheae alliance</taxon>
        <taxon>Madieae</taxon>
        <taxon>Madiinae</taxon>
        <taxon>Deinandra</taxon>
    </lineage>
</organism>
<dbReference type="Proteomes" id="UP001408789">
    <property type="component" value="Unassembled WGS sequence"/>
</dbReference>
<comment type="caution">
    <text evidence="2">The sequence shown here is derived from an EMBL/GenBank/DDBJ whole genome shotgun (WGS) entry which is preliminary data.</text>
</comment>
<proteinExistence type="inferred from homology"/>
<dbReference type="PANTHER" id="PTHR31175">
    <property type="entry name" value="AUXIN-RESPONSIVE FAMILY PROTEIN"/>
    <property type="match status" value="1"/>
</dbReference>
<dbReference type="Pfam" id="PF02519">
    <property type="entry name" value="Auxin_inducible"/>
    <property type="match status" value="1"/>
</dbReference>
<gene>
    <name evidence="2" type="ORF">SSX86_009413</name>
</gene>
<name>A0AAP0H5N4_9ASTR</name>
<dbReference type="AlphaFoldDB" id="A0AAP0H5N4"/>
<dbReference type="EMBL" id="JBCNJP010000011">
    <property type="protein sequence ID" value="KAK9070845.1"/>
    <property type="molecule type" value="Genomic_DNA"/>
</dbReference>
<keyword evidence="3" id="KW-1185">Reference proteome</keyword>
<protein>
    <submittedName>
        <fullName evidence="2">Uncharacterized protein</fullName>
    </submittedName>
</protein>
<accession>A0AAP0H5N4</accession>
<dbReference type="GO" id="GO:0009733">
    <property type="term" value="P:response to auxin"/>
    <property type="evidence" value="ECO:0007669"/>
    <property type="project" value="InterPro"/>
</dbReference>
<dbReference type="PANTHER" id="PTHR31175:SF120">
    <property type="entry name" value="OS09G0547100 PROTEIN"/>
    <property type="match status" value="1"/>
</dbReference>
<evidence type="ECO:0000313" key="2">
    <source>
        <dbReference type="EMBL" id="KAK9070845.1"/>
    </source>
</evidence>
<comment type="similarity">
    <text evidence="1">Belongs to the ARG7 family.</text>
</comment>
<evidence type="ECO:0000313" key="3">
    <source>
        <dbReference type="Proteomes" id="UP001408789"/>
    </source>
</evidence>
<sequence>MLTPKKLLKMARKWRREAADGGSMVAHKGHFVVYTADQDRFVIPLHYLNNNIFRQLLKMSEDEFGLPTNGPITLPCDSSLMKYLVYVVERALTIEHEALLVSFAADRCYSLDQPGIENGKNVLVYGF</sequence>
<reference evidence="2 3" key="1">
    <citation type="submission" date="2024-04" db="EMBL/GenBank/DDBJ databases">
        <title>The reference genome of an endangered Asteraceae, Deinandra increscens subsp. villosa, native to the Central Coast of California.</title>
        <authorList>
            <person name="Guilliams M."/>
            <person name="Hasenstab-Lehman K."/>
            <person name="Meyer R."/>
            <person name="Mcevoy S."/>
        </authorList>
    </citation>
    <scope>NUCLEOTIDE SEQUENCE [LARGE SCALE GENOMIC DNA]</scope>
    <source>
        <tissue evidence="2">Leaf</tissue>
    </source>
</reference>
<dbReference type="InterPro" id="IPR003676">
    <property type="entry name" value="SAUR_fam"/>
</dbReference>